<feature type="chain" id="PRO_5002642142" evidence="1">
    <location>
        <begin position="21"/>
        <end position="358"/>
    </location>
</feature>
<organism evidence="2 3">
    <name type="scientific">Microscilla marina ATCC 23134</name>
    <dbReference type="NCBI Taxonomy" id="313606"/>
    <lineage>
        <taxon>Bacteria</taxon>
        <taxon>Pseudomonadati</taxon>
        <taxon>Bacteroidota</taxon>
        <taxon>Cytophagia</taxon>
        <taxon>Cytophagales</taxon>
        <taxon>Microscillaceae</taxon>
        <taxon>Microscilla</taxon>
    </lineage>
</organism>
<dbReference type="OrthoDB" id="103154at2"/>
<keyword evidence="3" id="KW-1185">Reference proteome</keyword>
<name>A1ZFP2_MICM2</name>
<dbReference type="SUPFAM" id="SSF56935">
    <property type="entry name" value="Porins"/>
    <property type="match status" value="1"/>
</dbReference>
<feature type="signal peptide" evidence="1">
    <location>
        <begin position="1"/>
        <end position="20"/>
    </location>
</feature>
<dbReference type="AlphaFoldDB" id="A1ZFP2"/>
<keyword evidence="1" id="KW-0732">Signal</keyword>
<dbReference type="Pfam" id="PF07642">
    <property type="entry name" value="BBP2"/>
    <property type="match status" value="1"/>
</dbReference>
<evidence type="ECO:0000313" key="3">
    <source>
        <dbReference type="Proteomes" id="UP000004095"/>
    </source>
</evidence>
<dbReference type="InterPro" id="IPR011486">
    <property type="entry name" value="BBP2"/>
</dbReference>
<dbReference type="Proteomes" id="UP000004095">
    <property type="component" value="Unassembled WGS sequence"/>
</dbReference>
<dbReference type="eggNOG" id="ENOG502Z88H">
    <property type="taxonomic scope" value="Bacteria"/>
</dbReference>
<sequence length="358" mass="40535">MKPSLLIILCCIIAQCNCFAQEEGQKSKETSPFTISGFVDSYYTYTFNNPTSKNLAYFTQPARHNEFNLNWGILQANYQKGKVEANFALQEGTFVRNNYAGEPGFLRNIYLANVSYKLTNELKATIGIREAAINLESNLSIENPVYSRSFAADIMPYYQSGLALTWTPSKKFTLDVSLVNGLQKIQDNNSAKSLMLTASYQVNDQLLIGYGNYIGNDNLDSLSAQIAFFNDFYVKYDITDRLQVAATVEYHAKEQLGTSAYDTATEFFVWLRYKLSDKWSIAAFFENYNDPSEVLMNTGTPNGFMLNTGSLNLAYRPQKNMAIRLEGKFFTAPDELFPKENMRSNNDAFVTFSMALKF</sequence>
<gene>
    <name evidence="2" type="ORF">M23134_01140</name>
</gene>
<dbReference type="EMBL" id="AAWS01000005">
    <property type="protein sequence ID" value="EAY30816.1"/>
    <property type="molecule type" value="Genomic_DNA"/>
</dbReference>
<reference evidence="2 3" key="1">
    <citation type="submission" date="2007-01" db="EMBL/GenBank/DDBJ databases">
        <authorList>
            <person name="Haygood M."/>
            <person name="Podell S."/>
            <person name="Anderson C."/>
            <person name="Hopkinson B."/>
            <person name="Roe K."/>
            <person name="Barbeau K."/>
            <person name="Gaasterland T."/>
            <person name="Ferriera S."/>
            <person name="Johnson J."/>
            <person name="Kravitz S."/>
            <person name="Beeson K."/>
            <person name="Sutton G."/>
            <person name="Rogers Y.-H."/>
            <person name="Friedman R."/>
            <person name="Frazier M."/>
            <person name="Venter J.C."/>
        </authorList>
    </citation>
    <scope>NUCLEOTIDE SEQUENCE [LARGE SCALE GENOMIC DNA]</scope>
    <source>
        <strain evidence="2 3">ATCC 23134</strain>
    </source>
</reference>
<dbReference type="RefSeq" id="WP_002694522.1">
    <property type="nucleotide sequence ID" value="NZ_AAWS01000005.1"/>
</dbReference>
<comment type="caution">
    <text evidence="2">The sequence shown here is derived from an EMBL/GenBank/DDBJ whole genome shotgun (WGS) entry which is preliminary data.</text>
</comment>
<evidence type="ECO:0000256" key="1">
    <source>
        <dbReference type="SAM" id="SignalP"/>
    </source>
</evidence>
<accession>A1ZFP2</accession>
<protein>
    <submittedName>
        <fullName evidence="2">Outer membrane protein, putative</fullName>
    </submittedName>
</protein>
<proteinExistence type="predicted"/>
<evidence type="ECO:0000313" key="2">
    <source>
        <dbReference type="EMBL" id="EAY30816.1"/>
    </source>
</evidence>